<dbReference type="RefSeq" id="WP_251810965.1">
    <property type="nucleotide sequence ID" value="NZ_CP101527.1"/>
</dbReference>
<evidence type="ECO:0000259" key="1">
    <source>
        <dbReference type="Pfam" id="PF20408"/>
    </source>
</evidence>
<dbReference type="AlphaFoldDB" id="A0A9E8HRN1"/>
<dbReference type="PANTHER" id="PTHR13136">
    <property type="entry name" value="TESTIS DEVELOPMENT PROTEIN PRTD"/>
    <property type="match status" value="1"/>
</dbReference>
<evidence type="ECO:0000313" key="3">
    <source>
        <dbReference type="Proteomes" id="UP001164472"/>
    </source>
</evidence>
<gene>
    <name evidence="2" type="ORF">NNL22_01020</name>
</gene>
<keyword evidence="2" id="KW-0378">Hydrolase</keyword>
<dbReference type="InterPro" id="IPR029058">
    <property type="entry name" value="AB_hydrolase_fold"/>
</dbReference>
<dbReference type="Proteomes" id="UP001164472">
    <property type="component" value="Chromosome"/>
</dbReference>
<proteinExistence type="predicted"/>
<dbReference type="PANTHER" id="PTHR13136:SF11">
    <property type="entry name" value="TESTIS-EXPRESSED PROTEIN 30"/>
    <property type="match status" value="1"/>
</dbReference>
<evidence type="ECO:0000313" key="2">
    <source>
        <dbReference type="EMBL" id="UZW75221.1"/>
    </source>
</evidence>
<dbReference type="SUPFAM" id="SSF53474">
    <property type="entry name" value="alpha/beta-Hydrolases"/>
    <property type="match status" value="1"/>
</dbReference>
<accession>A0A9E8HRN1</accession>
<reference evidence="2" key="1">
    <citation type="submission" date="2022-07" db="EMBL/GenBank/DDBJ databases">
        <title>Alkalimarinus sp. nov., isolated from gut of a Alitta virens.</title>
        <authorList>
            <person name="Yang A.I."/>
            <person name="Shin N.-R."/>
        </authorList>
    </citation>
    <scope>NUCLEOTIDE SEQUENCE</scope>
    <source>
        <strain evidence="2">FA028</strain>
    </source>
</reference>
<dbReference type="Gene3D" id="3.40.50.1820">
    <property type="entry name" value="alpha/beta hydrolase"/>
    <property type="match status" value="1"/>
</dbReference>
<name>A0A9E8HRN1_9ALTE</name>
<dbReference type="InterPro" id="IPR046879">
    <property type="entry name" value="KANL3/Tex30_Abhydrolase"/>
</dbReference>
<dbReference type="KEGG" id="asem:NNL22_01020"/>
<dbReference type="EMBL" id="CP101527">
    <property type="protein sequence ID" value="UZW75221.1"/>
    <property type="molecule type" value="Genomic_DNA"/>
</dbReference>
<dbReference type="InterPro" id="IPR026555">
    <property type="entry name" value="NSL3/Tex30"/>
</dbReference>
<keyword evidence="3" id="KW-1185">Reference proteome</keyword>
<dbReference type="Pfam" id="PF20408">
    <property type="entry name" value="Abhydrolase_11"/>
    <property type="match status" value="1"/>
</dbReference>
<dbReference type="GO" id="GO:0016787">
    <property type="term" value="F:hydrolase activity"/>
    <property type="evidence" value="ECO:0007669"/>
    <property type="project" value="UniProtKB-KW"/>
</dbReference>
<organism evidence="2 3">
    <name type="scientific">Alkalimarinus sediminis</name>
    <dbReference type="NCBI Taxonomy" id="1632866"/>
    <lineage>
        <taxon>Bacteria</taxon>
        <taxon>Pseudomonadati</taxon>
        <taxon>Pseudomonadota</taxon>
        <taxon>Gammaproteobacteria</taxon>
        <taxon>Alteromonadales</taxon>
        <taxon>Alteromonadaceae</taxon>
        <taxon>Alkalimarinus</taxon>
    </lineage>
</organism>
<protein>
    <submittedName>
        <fullName evidence="2">Alpha/beta fold hydrolase</fullName>
    </submittedName>
</protein>
<feature type="domain" description="KANL3/Tex30 alpha/beta hydrolase-like" evidence="1">
    <location>
        <begin position="15"/>
        <end position="212"/>
    </location>
</feature>
<sequence length="215" mass="23743">MIDFLINEPTQPKGVNLILAHGAGASMDSAFMNTIAESVAADGIRVWRFEFPYMSERRSTGKKRPPNTQKVLLESWREAIRQVGDRLLQMGAADEPIVIGGKSMGGRMASLLADEVKPSGLICLGYPFHALGKPEKPRTEHLAEIATPTLILQGVRDPMGNQERVSEYSLSEMIELFWLQDGDHDLKPRVKSGVTHQDNMALASQRMVAFIKGLS</sequence>